<dbReference type="AlphaFoldDB" id="J3PJ25"/>
<feature type="region of interest" description="Disordered" evidence="1">
    <location>
        <begin position="63"/>
        <end position="87"/>
    </location>
</feature>
<reference evidence="4" key="1">
    <citation type="submission" date="2010-07" db="EMBL/GenBank/DDBJ databases">
        <title>The genome sequence of Gaeumannomyces graminis var. tritici strain R3-111a-1.</title>
        <authorList>
            <consortium name="The Broad Institute Genome Sequencing Platform"/>
            <person name="Ma L.-J."/>
            <person name="Dead R."/>
            <person name="Young S."/>
            <person name="Zeng Q."/>
            <person name="Koehrsen M."/>
            <person name="Alvarado L."/>
            <person name="Berlin A."/>
            <person name="Chapman S.B."/>
            <person name="Chen Z."/>
            <person name="Freedman E."/>
            <person name="Gellesch M."/>
            <person name="Goldberg J."/>
            <person name="Griggs A."/>
            <person name="Gujja S."/>
            <person name="Heilman E.R."/>
            <person name="Heiman D."/>
            <person name="Hepburn T."/>
            <person name="Howarth C."/>
            <person name="Jen D."/>
            <person name="Larson L."/>
            <person name="Mehta T."/>
            <person name="Neiman D."/>
            <person name="Pearson M."/>
            <person name="Roberts A."/>
            <person name="Saif S."/>
            <person name="Shea T."/>
            <person name="Shenoy N."/>
            <person name="Sisk P."/>
            <person name="Stolte C."/>
            <person name="Sykes S."/>
            <person name="Walk T."/>
            <person name="White J."/>
            <person name="Yandava C."/>
            <person name="Haas B."/>
            <person name="Nusbaum C."/>
            <person name="Birren B."/>
        </authorList>
    </citation>
    <scope>NUCLEOTIDE SEQUENCE [LARGE SCALE GENOMIC DNA]</scope>
    <source>
        <strain evidence="4">R3-111a-1</strain>
    </source>
</reference>
<evidence type="ECO:0000256" key="1">
    <source>
        <dbReference type="SAM" id="MobiDB-lite"/>
    </source>
</evidence>
<keyword evidence="4" id="KW-1185">Reference proteome</keyword>
<name>J3PJ25_GAET3</name>
<dbReference type="RefSeq" id="XP_009229678.1">
    <property type="nucleotide sequence ID" value="XM_009231414.1"/>
</dbReference>
<evidence type="ECO:0000313" key="2">
    <source>
        <dbReference type="EMBL" id="EJT68915.1"/>
    </source>
</evidence>
<protein>
    <submittedName>
        <fullName evidence="2 3">Uncharacterized protein</fullName>
    </submittedName>
</protein>
<evidence type="ECO:0000313" key="4">
    <source>
        <dbReference type="Proteomes" id="UP000006039"/>
    </source>
</evidence>
<evidence type="ECO:0000313" key="3">
    <source>
        <dbReference type="EnsemblFungi" id="EJT68915"/>
    </source>
</evidence>
<dbReference type="EnsemblFungi" id="EJT68915">
    <property type="protein sequence ID" value="EJT68915"/>
    <property type="gene ID" value="GGTG_13507"/>
</dbReference>
<dbReference type="GeneID" id="20353965"/>
<reference evidence="2" key="2">
    <citation type="submission" date="2010-07" db="EMBL/GenBank/DDBJ databases">
        <authorList>
            <consortium name="The Broad Institute Genome Sequencing Platform"/>
            <consortium name="Broad Institute Genome Sequencing Center for Infectious Disease"/>
            <person name="Ma L.-J."/>
            <person name="Dead R."/>
            <person name="Young S."/>
            <person name="Zeng Q."/>
            <person name="Koehrsen M."/>
            <person name="Alvarado L."/>
            <person name="Berlin A."/>
            <person name="Chapman S.B."/>
            <person name="Chen Z."/>
            <person name="Freedman E."/>
            <person name="Gellesch M."/>
            <person name="Goldberg J."/>
            <person name="Griggs A."/>
            <person name="Gujja S."/>
            <person name="Heilman E.R."/>
            <person name="Heiman D."/>
            <person name="Hepburn T."/>
            <person name="Howarth C."/>
            <person name="Jen D."/>
            <person name="Larson L."/>
            <person name="Mehta T."/>
            <person name="Neiman D."/>
            <person name="Pearson M."/>
            <person name="Roberts A."/>
            <person name="Saif S."/>
            <person name="Shea T."/>
            <person name="Shenoy N."/>
            <person name="Sisk P."/>
            <person name="Stolte C."/>
            <person name="Sykes S."/>
            <person name="Walk T."/>
            <person name="White J."/>
            <person name="Yandava C."/>
            <person name="Haas B."/>
            <person name="Nusbaum C."/>
            <person name="Birren B."/>
        </authorList>
    </citation>
    <scope>NUCLEOTIDE SEQUENCE</scope>
    <source>
        <strain evidence="2">R3-111a-1</strain>
    </source>
</reference>
<accession>J3PJ25</accession>
<sequence>MQGPRASVNLTATKASPVLSKHAAHGQSYTGSCYTTTWPAYAAFGHLFLELCSHKCAFSRAGHTHRHRRRLSRRNPEHLSACRRASDAEERRAVLTQRAITSPWQEHLLASPSLASCTKPSSPPTPTRPTAHPSLAPRAAIPGLPNALGFGVLYLPEVEAHRLRSWPLPQARDVAAQRDRVGGLHYLVSHGYEWQPGRSVPFGWIGHTANPDEFDMVNNLLDDLSLPRVRNRGSVALASNDPRPVLIWLVDSDNRSLSIRTIPSLDHHWRRLSEPWIESDRSDEEIDTVHGQFSVEHASQQPYSAADFEVGNADDSDSGLSALWADSDTEEE</sequence>
<dbReference type="Proteomes" id="UP000006039">
    <property type="component" value="Unassembled WGS sequence"/>
</dbReference>
<proteinExistence type="predicted"/>
<feature type="region of interest" description="Disordered" evidence="1">
    <location>
        <begin position="296"/>
        <end position="332"/>
    </location>
</feature>
<feature type="compositionally biased region" description="Basic residues" evidence="1">
    <location>
        <begin position="63"/>
        <end position="73"/>
    </location>
</feature>
<feature type="region of interest" description="Disordered" evidence="1">
    <location>
        <begin position="114"/>
        <end position="137"/>
    </location>
</feature>
<organism evidence="2">
    <name type="scientific">Gaeumannomyces tritici (strain R3-111a-1)</name>
    <name type="common">Wheat and barley take-all root rot fungus</name>
    <name type="synonym">Gaeumannomyces graminis var. tritici</name>
    <dbReference type="NCBI Taxonomy" id="644352"/>
    <lineage>
        <taxon>Eukaryota</taxon>
        <taxon>Fungi</taxon>
        <taxon>Dikarya</taxon>
        <taxon>Ascomycota</taxon>
        <taxon>Pezizomycotina</taxon>
        <taxon>Sordariomycetes</taxon>
        <taxon>Sordariomycetidae</taxon>
        <taxon>Magnaporthales</taxon>
        <taxon>Magnaporthaceae</taxon>
        <taxon>Gaeumannomyces</taxon>
    </lineage>
</organism>
<dbReference type="VEuPathDB" id="FungiDB:GGTG_13507"/>
<reference evidence="2" key="3">
    <citation type="submission" date="2010-09" db="EMBL/GenBank/DDBJ databases">
        <title>Annotation of Gaeumannomyces graminis var. tritici R3-111a-1.</title>
        <authorList>
            <consortium name="The Broad Institute Genome Sequencing Platform"/>
            <person name="Ma L.-J."/>
            <person name="Dead R."/>
            <person name="Young S.K."/>
            <person name="Zeng Q."/>
            <person name="Gargeya S."/>
            <person name="Fitzgerald M."/>
            <person name="Haas B."/>
            <person name="Abouelleil A."/>
            <person name="Alvarado L."/>
            <person name="Arachchi H.M."/>
            <person name="Berlin A."/>
            <person name="Brown A."/>
            <person name="Chapman S.B."/>
            <person name="Chen Z."/>
            <person name="Dunbar C."/>
            <person name="Freedman E."/>
            <person name="Gearin G."/>
            <person name="Gellesch M."/>
            <person name="Goldberg J."/>
            <person name="Griggs A."/>
            <person name="Gujja S."/>
            <person name="Heiman D."/>
            <person name="Howarth C."/>
            <person name="Larson L."/>
            <person name="Lui A."/>
            <person name="MacDonald P.J.P."/>
            <person name="Mehta T."/>
            <person name="Montmayeur A."/>
            <person name="Murphy C."/>
            <person name="Neiman D."/>
            <person name="Pearson M."/>
            <person name="Priest M."/>
            <person name="Roberts A."/>
            <person name="Saif S."/>
            <person name="Shea T."/>
            <person name="Shenoy N."/>
            <person name="Sisk P."/>
            <person name="Stolte C."/>
            <person name="Sykes S."/>
            <person name="Yandava C."/>
            <person name="Wortman J."/>
            <person name="Nusbaum C."/>
            <person name="Birren B."/>
        </authorList>
    </citation>
    <scope>NUCLEOTIDE SEQUENCE</scope>
    <source>
        <strain evidence="2">R3-111a-1</strain>
    </source>
</reference>
<reference evidence="3" key="5">
    <citation type="submission" date="2018-04" db="UniProtKB">
        <authorList>
            <consortium name="EnsemblFungi"/>
        </authorList>
    </citation>
    <scope>IDENTIFICATION</scope>
    <source>
        <strain evidence="3">R3-111a-1</strain>
    </source>
</reference>
<dbReference type="EMBL" id="GL385409">
    <property type="protein sequence ID" value="EJT68915.1"/>
    <property type="molecule type" value="Genomic_DNA"/>
</dbReference>
<reference evidence="3" key="4">
    <citation type="journal article" date="2015" name="G3 (Bethesda)">
        <title>Genome sequences of three phytopathogenic species of the Magnaporthaceae family of fungi.</title>
        <authorList>
            <person name="Okagaki L.H."/>
            <person name="Nunes C.C."/>
            <person name="Sailsbery J."/>
            <person name="Clay B."/>
            <person name="Brown D."/>
            <person name="John T."/>
            <person name="Oh Y."/>
            <person name="Young N."/>
            <person name="Fitzgerald M."/>
            <person name="Haas B.J."/>
            <person name="Zeng Q."/>
            <person name="Young S."/>
            <person name="Adiconis X."/>
            <person name="Fan L."/>
            <person name="Levin J.Z."/>
            <person name="Mitchell T.K."/>
            <person name="Okubara P.A."/>
            <person name="Farman M.L."/>
            <person name="Kohn L.M."/>
            <person name="Birren B."/>
            <person name="Ma L.-J."/>
            <person name="Dean R.A."/>
        </authorList>
    </citation>
    <scope>NUCLEOTIDE SEQUENCE</scope>
    <source>
        <strain evidence="3">R3-111a-1</strain>
    </source>
</reference>
<dbReference type="HOGENOM" id="CLU_836894_0_0_1"/>
<gene>
    <name evidence="3" type="primary">20353965</name>
    <name evidence="2" type="ORF">GGTG_13507</name>
</gene>